<evidence type="ECO:0000313" key="2">
    <source>
        <dbReference type="Proteomes" id="UP000814033"/>
    </source>
</evidence>
<protein>
    <submittedName>
        <fullName evidence="1">Uncharacterized protein</fullName>
    </submittedName>
</protein>
<evidence type="ECO:0000313" key="1">
    <source>
        <dbReference type="EMBL" id="KAI0042535.1"/>
    </source>
</evidence>
<reference evidence="1" key="2">
    <citation type="journal article" date="2022" name="New Phytol.">
        <title>Evolutionary transition to the ectomycorrhizal habit in the genomes of a hyperdiverse lineage of mushroom-forming fungi.</title>
        <authorList>
            <person name="Looney B."/>
            <person name="Miyauchi S."/>
            <person name="Morin E."/>
            <person name="Drula E."/>
            <person name="Courty P.E."/>
            <person name="Kohler A."/>
            <person name="Kuo A."/>
            <person name="LaButti K."/>
            <person name="Pangilinan J."/>
            <person name="Lipzen A."/>
            <person name="Riley R."/>
            <person name="Andreopoulos W."/>
            <person name="He G."/>
            <person name="Johnson J."/>
            <person name="Nolan M."/>
            <person name="Tritt A."/>
            <person name="Barry K.W."/>
            <person name="Grigoriev I.V."/>
            <person name="Nagy L.G."/>
            <person name="Hibbett D."/>
            <person name="Henrissat B."/>
            <person name="Matheny P.B."/>
            <person name="Labbe J."/>
            <person name="Martin F.M."/>
        </authorList>
    </citation>
    <scope>NUCLEOTIDE SEQUENCE</scope>
    <source>
        <strain evidence="1">FP105234-sp</strain>
    </source>
</reference>
<gene>
    <name evidence="1" type="ORF">FA95DRAFT_1564229</name>
</gene>
<name>A0ACB8RF57_9AGAM</name>
<dbReference type="EMBL" id="MU276061">
    <property type="protein sequence ID" value="KAI0042535.1"/>
    <property type="molecule type" value="Genomic_DNA"/>
</dbReference>
<reference evidence="1" key="1">
    <citation type="submission" date="2021-02" db="EMBL/GenBank/DDBJ databases">
        <authorList>
            <consortium name="DOE Joint Genome Institute"/>
            <person name="Ahrendt S."/>
            <person name="Looney B.P."/>
            <person name="Miyauchi S."/>
            <person name="Morin E."/>
            <person name="Drula E."/>
            <person name="Courty P.E."/>
            <person name="Chicoki N."/>
            <person name="Fauchery L."/>
            <person name="Kohler A."/>
            <person name="Kuo A."/>
            <person name="Labutti K."/>
            <person name="Pangilinan J."/>
            <person name="Lipzen A."/>
            <person name="Riley R."/>
            <person name="Andreopoulos W."/>
            <person name="He G."/>
            <person name="Johnson J."/>
            <person name="Barry K.W."/>
            <person name="Grigoriev I.V."/>
            <person name="Nagy L."/>
            <person name="Hibbett D."/>
            <person name="Henrissat B."/>
            <person name="Matheny P.B."/>
            <person name="Labbe J."/>
            <person name="Martin F."/>
        </authorList>
    </citation>
    <scope>NUCLEOTIDE SEQUENCE</scope>
    <source>
        <strain evidence="1">FP105234-sp</strain>
    </source>
</reference>
<accession>A0ACB8RF57</accession>
<organism evidence="1 2">
    <name type="scientific">Auriscalpium vulgare</name>
    <dbReference type="NCBI Taxonomy" id="40419"/>
    <lineage>
        <taxon>Eukaryota</taxon>
        <taxon>Fungi</taxon>
        <taxon>Dikarya</taxon>
        <taxon>Basidiomycota</taxon>
        <taxon>Agaricomycotina</taxon>
        <taxon>Agaricomycetes</taxon>
        <taxon>Russulales</taxon>
        <taxon>Auriscalpiaceae</taxon>
        <taxon>Auriscalpium</taxon>
    </lineage>
</organism>
<dbReference type="Proteomes" id="UP000814033">
    <property type="component" value="Unassembled WGS sequence"/>
</dbReference>
<proteinExistence type="predicted"/>
<keyword evidence="2" id="KW-1185">Reference proteome</keyword>
<sequence>MSFNTQQLEGDFPAANASLWPLDVFYNGSGTDGGNFNNSGQAGTPFGGIPAPTGLSFALGPASAAYQPARHRTDLEGQAEHDVSTFSPAVQNGHALRPTPLAAPHQMNTTEQTPPKGSTNSADFFKNFVERLYYPQANQNVSSHHANATASSAAVHPQWNNAPAPHTPTALKAAMQNLPGMMRPLYPNQYQSTAINAAMPAWHPGPVPSMGVSSYEQPVPALTVKPRVIAPLPSRYTSPGSSRSSRSPVTPTSITSYPPVGVLSTPPLTPTYGEGSFPAYIPERKPYLEAPHVSYDTGFRYNNYTAAMATPVVNGAPWPLTPPAFTLVAPSPAARASRRTFDELGDDEPTAISSQAKKRKVEKSRVGDCAVPRERARSHAEKALAVKEIRSKTSGRGHGSRAANNGPRYLIPSSAGPSALPSTGGSGLRTVPSWTGGEPGIFNNEVEGECGRLEEEDAVVEVEVEAEKKQGEDEPVNDGPEAEFPALKRADGHLVCRVKRCERVSFRGDVEHRRHMLIIHKMLPLPDGGFVRPDALDTFICLHENQACKRKKPYSRKDALQRHIKNSHQGNMTFLGVYRRKV</sequence>
<comment type="caution">
    <text evidence="1">The sequence shown here is derived from an EMBL/GenBank/DDBJ whole genome shotgun (WGS) entry which is preliminary data.</text>
</comment>